<dbReference type="InterPro" id="IPR011206">
    <property type="entry name" value="Citrate_lyase_beta/mcl1/mcl2"/>
</dbReference>
<evidence type="ECO:0000259" key="5">
    <source>
        <dbReference type="Pfam" id="PF03328"/>
    </source>
</evidence>
<dbReference type="RefSeq" id="WP_302079053.1">
    <property type="nucleotide sequence ID" value="NZ_JAUKWQ010000010.1"/>
</dbReference>
<reference evidence="6" key="1">
    <citation type="journal article" date="2015" name="Int. J. Syst. Evol. Microbiol.">
        <title>Rhizobium oryzicola sp. nov., potential plant-growth-promoting endophytic bacteria isolated from rice roots.</title>
        <authorList>
            <person name="Zhang X.X."/>
            <person name="Gao J.S."/>
            <person name="Cao Y.H."/>
            <person name="Sheirdil R.A."/>
            <person name="Wang X.C."/>
            <person name="Zhang L."/>
        </authorList>
    </citation>
    <scope>NUCLEOTIDE SEQUENCE</scope>
    <source>
        <strain evidence="6">05753</strain>
    </source>
</reference>
<evidence type="ECO:0000256" key="4">
    <source>
        <dbReference type="ARBA" id="ARBA00022842"/>
    </source>
</evidence>
<dbReference type="PANTHER" id="PTHR11105">
    <property type="entry name" value="CITRATE LYASE SUBUNIT BETA-RELATED"/>
    <property type="match status" value="1"/>
</dbReference>
<dbReference type="Gene3D" id="3.20.20.60">
    <property type="entry name" value="Phosphoenolpyruvate-binding domains"/>
    <property type="match status" value="1"/>
</dbReference>
<evidence type="ECO:0000256" key="1">
    <source>
        <dbReference type="ARBA" id="ARBA00001946"/>
    </source>
</evidence>
<comment type="similarity">
    <text evidence="2">Belongs to the HpcH/HpaI aldolase family.</text>
</comment>
<evidence type="ECO:0000313" key="6">
    <source>
        <dbReference type="EMBL" id="MDO1584791.1"/>
    </source>
</evidence>
<evidence type="ECO:0000256" key="2">
    <source>
        <dbReference type="ARBA" id="ARBA00005568"/>
    </source>
</evidence>
<organism evidence="6 7">
    <name type="scientific">Rhizobium oryzicola</name>
    <dbReference type="NCBI Taxonomy" id="1232668"/>
    <lineage>
        <taxon>Bacteria</taxon>
        <taxon>Pseudomonadati</taxon>
        <taxon>Pseudomonadota</taxon>
        <taxon>Alphaproteobacteria</taxon>
        <taxon>Hyphomicrobiales</taxon>
        <taxon>Rhizobiaceae</taxon>
        <taxon>Rhizobium/Agrobacterium group</taxon>
        <taxon>Rhizobium</taxon>
    </lineage>
</organism>
<dbReference type="Pfam" id="PF03328">
    <property type="entry name" value="HpcH_HpaI"/>
    <property type="match status" value="1"/>
</dbReference>
<dbReference type="GO" id="GO:0016829">
    <property type="term" value="F:lyase activity"/>
    <property type="evidence" value="ECO:0007669"/>
    <property type="project" value="UniProtKB-KW"/>
</dbReference>
<dbReference type="InterPro" id="IPR040442">
    <property type="entry name" value="Pyrv_kinase-like_dom_sf"/>
</dbReference>
<comment type="cofactor">
    <cofactor evidence="1">
        <name>Mg(2+)</name>
        <dbReference type="ChEBI" id="CHEBI:18420"/>
    </cofactor>
</comment>
<dbReference type="InterPro" id="IPR040186">
    <property type="entry name" value="Citramalyl-CoA_lyase"/>
</dbReference>
<feature type="domain" description="HpcH/HpaI aldolase/citrate lyase" evidence="5">
    <location>
        <begin position="13"/>
        <end position="231"/>
    </location>
</feature>
<name>A0ABT8T2D6_9HYPH</name>
<dbReference type="PIRSF" id="PIRSF015582">
    <property type="entry name" value="Cit_lyase_B"/>
    <property type="match status" value="1"/>
</dbReference>
<evidence type="ECO:0000313" key="7">
    <source>
        <dbReference type="Proteomes" id="UP001169006"/>
    </source>
</evidence>
<dbReference type="EMBL" id="JAUKWQ010000010">
    <property type="protein sequence ID" value="MDO1584791.1"/>
    <property type="molecule type" value="Genomic_DNA"/>
</dbReference>
<dbReference type="SUPFAM" id="SSF51621">
    <property type="entry name" value="Phosphoenolpyruvate/pyruvate domain"/>
    <property type="match status" value="1"/>
</dbReference>
<keyword evidence="7" id="KW-1185">Reference proteome</keyword>
<gene>
    <name evidence="6" type="ORF">Q2T52_22115</name>
</gene>
<keyword evidence="6" id="KW-0456">Lyase</keyword>
<accession>A0ABT8T2D6</accession>
<protein>
    <submittedName>
        <fullName evidence="6">CoA ester lyase</fullName>
    </submittedName>
</protein>
<proteinExistence type="inferred from homology"/>
<evidence type="ECO:0000256" key="3">
    <source>
        <dbReference type="ARBA" id="ARBA00022723"/>
    </source>
</evidence>
<dbReference type="InterPro" id="IPR005000">
    <property type="entry name" value="Aldolase/citrate-lyase_domain"/>
</dbReference>
<sequence>MSIAMPSPIRVRRSALSVPAINRRALEKVHSLDCDAVIFDLEDSVAPEKKGQARDNLRQFFRETPLRDCEAIIRINALSSEFGLEDLDLVVSLKPDALLLPKVSRARDLQDAQAALDQKGAPPSVRLWAMMETAEGVMNATSIAASRHQAADRLDCLVLGLNDLRKETRVPPRPGRVYLVPWMMQVVLAARAYGLDVIDSVFNDFRDTDTFMLECQQGREMGFDGKMLIHPAQIEPANQTFGPSDQEIADAEAIVSAFNEPQAAELNVINIEGRMVERLHLEQATRLLAQVHFIQQRKTNP</sequence>
<comment type="caution">
    <text evidence="6">The sequence shown here is derived from an EMBL/GenBank/DDBJ whole genome shotgun (WGS) entry which is preliminary data.</text>
</comment>
<dbReference type="InterPro" id="IPR015813">
    <property type="entry name" value="Pyrv/PenolPyrv_kinase-like_dom"/>
</dbReference>
<keyword evidence="4" id="KW-0460">Magnesium</keyword>
<dbReference type="PANTHER" id="PTHR11105:SF0">
    <property type="entry name" value="CITRAMALYL-COA LYASE, MITOCHONDRIAL"/>
    <property type="match status" value="1"/>
</dbReference>
<reference evidence="6" key="2">
    <citation type="submission" date="2023-07" db="EMBL/GenBank/DDBJ databases">
        <authorList>
            <person name="Sun H."/>
        </authorList>
    </citation>
    <scope>NUCLEOTIDE SEQUENCE</scope>
    <source>
        <strain evidence="6">05753</strain>
    </source>
</reference>
<keyword evidence="3" id="KW-0479">Metal-binding</keyword>
<dbReference type="Proteomes" id="UP001169006">
    <property type="component" value="Unassembled WGS sequence"/>
</dbReference>